<evidence type="ECO:0000313" key="22">
    <source>
        <dbReference type="EMBL" id="HIX03600.1"/>
    </source>
</evidence>
<dbReference type="InterPro" id="IPR056179">
    <property type="entry name" value="DHQS_C"/>
</dbReference>
<keyword evidence="13" id="KW-0547">Nucleotide-binding</keyword>
<dbReference type="EC" id="4.2.3.4" evidence="8 19"/>
<dbReference type="AlphaFoldDB" id="A0A9D1V014"/>
<organism evidence="22 23">
    <name type="scientific">Candidatus Odoribacter faecigallinarum</name>
    <dbReference type="NCBI Taxonomy" id="2838706"/>
    <lineage>
        <taxon>Bacteria</taxon>
        <taxon>Pseudomonadati</taxon>
        <taxon>Bacteroidota</taxon>
        <taxon>Bacteroidia</taxon>
        <taxon>Bacteroidales</taxon>
        <taxon>Odoribacteraceae</taxon>
        <taxon>Odoribacter</taxon>
    </lineage>
</organism>
<reference evidence="22" key="2">
    <citation type="submission" date="2021-04" db="EMBL/GenBank/DDBJ databases">
        <authorList>
            <person name="Gilroy R."/>
        </authorList>
    </citation>
    <scope>NUCLEOTIDE SEQUENCE</scope>
    <source>
        <strain evidence="22">23274</strain>
    </source>
</reference>
<dbReference type="PIRSF" id="PIRSF001455">
    <property type="entry name" value="DHQ_synth"/>
    <property type="match status" value="1"/>
</dbReference>
<comment type="cofactor">
    <cofactor evidence="3">
        <name>Co(2+)</name>
        <dbReference type="ChEBI" id="CHEBI:48828"/>
    </cofactor>
</comment>
<dbReference type="PANTHER" id="PTHR43622">
    <property type="entry name" value="3-DEHYDROQUINATE SYNTHASE"/>
    <property type="match status" value="1"/>
</dbReference>
<keyword evidence="14" id="KW-0862">Zinc</keyword>
<proteinExistence type="inferred from homology"/>
<feature type="domain" description="3-dehydroquinate synthase C-terminal" evidence="21">
    <location>
        <begin position="168"/>
        <end position="310"/>
    </location>
</feature>
<dbReference type="GO" id="GO:0009073">
    <property type="term" value="P:aromatic amino acid family biosynthetic process"/>
    <property type="evidence" value="ECO:0007669"/>
    <property type="project" value="UniProtKB-KW"/>
</dbReference>
<dbReference type="NCBIfam" id="TIGR01357">
    <property type="entry name" value="aroB"/>
    <property type="match status" value="1"/>
</dbReference>
<evidence type="ECO:0000256" key="1">
    <source>
        <dbReference type="ARBA" id="ARBA00001393"/>
    </source>
</evidence>
<protein>
    <recommendedName>
        <fullName evidence="9 19">3-dehydroquinate synthase</fullName>
        <ecNumber evidence="8 19">4.2.3.4</ecNumber>
    </recommendedName>
</protein>
<dbReference type="InterPro" id="IPR050071">
    <property type="entry name" value="Dehydroquinate_synthase"/>
</dbReference>
<evidence type="ECO:0000256" key="13">
    <source>
        <dbReference type="ARBA" id="ARBA00022741"/>
    </source>
</evidence>
<dbReference type="GO" id="GO:0000166">
    <property type="term" value="F:nucleotide binding"/>
    <property type="evidence" value="ECO:0007669"/>
    <property type="project" value="UniProtKB-KW"/>
</dbReference>
<evidence type="ECO:0000256" key="10">
    <source>
        <dbReference type="ARBA" id="ARBA00022490"/>
    </source>
</evidence>
<comment type="caution">
    <text evidence="22">The sequence shown here is derived from an EMBL/GenBank/DDBJ whole genome shotgun (WGS) entry which is preliminary data.</text>
</comment>
<dbReference type="CDD" id="cd08195">
    <property type="entry name" value="DHQS"/>
    <property type="match status" value="1"/>
</dbReference>
<dbReference type="Gene3D" id="3.40.50.1970">
    <property type="match status" value="1"/>
</dbReference>
<evidence type="ECO:0000256" key="4">
    <source>
        <dbReference type="ARBA" id="ARBA00003485"/>
    </source>
</evidence>
<dbReference type="GO" id="GO:0008652">
    <property type="term" value="P:amino acid biosynthetic process"/>
    <property type="evidence" value="ECO:0007669"/>
    <property type="project" value="UniProtKB-KW"/>
</dbReference>
<evidence type="ECO:0000256" key="19">
    <source>
        <dbReference type="NCBIfam" id="TIGR01357"/>
    </source>
</evidence>
<keyword evidence="11" id="KW-0028">Amino-acid biosynthesis</keyword>
<evidence type="ECO:0000256" key="8">
    <source>
        <dbReference type="ARBA" id="ARBA00013031"/>
    </source>
</evidence>
<keyword evidence="17 22" id="KW-0456">Lyase</keyword>
<dbReference type="EMBL" id="DXFT01000109">
    <property type="protein sequence ID" value="HIX03600.1"/>
    <property type="molecule type" value="Genomic_DNA"/>
</dbReference>
<comment type="function">
    <text evidence="4">Catalyzes the conversion of 3-deoxy-D-arabino-heptulosonate 7-phosphate (DAHP) to dehydroquinate (DHQ).</text>
</comment>
<sequence length="351" mass="38443">MNTNIVFTRDCAVGLKEKLEDVPFASLYLLADSNTSRFCLGHLGLDMFPVARRMVIPAGEGNKTLDTVARIWQWLSVSGARRNAVLLNVGGGVVSDMGGFAASCFKRGIRCVNVPTTLLAQVDASVGGKTGIDFNGLKNEIGTFSFPQWVLVDNGFLATLPFRQVLSGFAEMLKHALLAGNGHLEELLRADLSQVAEEPFLHLIEKSVAVKAAIVERDPEEQGVRKALNFGHTVGHAIESAAIAGGMEMYHGEAVAYGMVAELYLSVRKMGFDRQRYEAIRRFIQATYLPYVPVAGAEELYGLMLHDKKNEREGVNFSLLRAPGLFEVNCYCSREEILEALKEISHASDNS</sequence>
<reference evidence="22" key="1">
    <citation type="journal article" date="2021" name="PeerJ">
        <title>Extensive microbial diversity within the chicken gut microbiome revealed by metagenomics and culture.</title>
        <authorList>
            <person name="Gilroy R."/>
            <person name="Ravi A."/>
            <person name="Getino M."/>
            <person name="Pursley I."/>
            <person name="Horton D.L."/>
            <person name="Alikhan N.F."/>
            <person name="Baker D."/>
            <person name="Gharbi K."/>
            <person name="Hall N."/>
            <person name="Watson M."/>
            <person name="Adriaenssens E.M."/>
            <person name="Foster-Nyarko E."/>
            <person name="Jarju S."/>
            <person name="Secka A."/>
            <person name="Antonio M."/>
            <person name="Oren A."/>
            <person name="Chaudhuri R.R."/>
            <person name="La Ragione R."/>
            <person name="Hildebrand F."/>
            <person name="Pallen M.J."/>
        </authorList>
    </citation>
    <scope>NUCLEOTIDE SEQUENCE</scope>
    <source>
        <strain evidence="22">23274</strain>
    </source>
</reference>
<dbReference type="SUPFAM" id="SSF56796">
    <property type="entry name" value="Dehydroquinate synthase-like"/>
    <property type="match status" value="1"/>
</dbReference>
<keyword evidence="15" id="KW-0520">NAD</keyword>
<comment type="subcellular location">
    <subcellularLocation>
        <location evidence="5">Cytoplasm</location>
    </subcellularLocation>
</comment>
<evidence type="ECO:0000313" key="23">
    <source>
        <dbReference type="Proteomes" id="UP000824202"/>
    </source>
</evidence>
<dbReference type="PANTHER" id="PTHR43622:SF7">
    <property type="entry name" value="3-DEHYDROQUINATE SYNTHASE, CHLOROPLASTIC"/>
    <property type="match status" value="1"/>
</dbReference>
<dbReference type="InterPro" id="IPR030963">
    <property type="entry name" value="DHQ_synth_fam"/>
</dbReference>
<keyword evidence="16" id="KW-0057">Aromatic amino acid biosynthesis</keyword>
<evidence type="ECO:0000256" key="14">
    <source>
        <dbReference type="ARBA" id="ARBA00022833"/>
    </source>
</evidence>
<dbReference type="GO" id="GO:0005737">
    <property type="term" value="C:cytoplasm"/>
    <property type="evidence" value="ECO:0007669"/>
    <property type="project" value="UniProtKB-SubCell"/>
</dbReference>
<dbReference type="Proteomes" id="UP000824202">
    <property type="component" value="Unassembled WGS sequence"/>
</dbReference>
<evidence type="ECO:0000256" key="16">
    <source>
        <dbReference type="ARBA" id="ARBA00023141"/>
    </source>
</evidence>
<evidence type="ECO:0000256" key="9">
    <source>
        <dbReference type="ARBA" id="ARBA00017684"/>
    </source>
</evidence>
<gene>
    <name evidence="22" type="primary">aroB</name>
    <name evidence="22" type="ORF">H9863_05735</name>
</gene>
<evidence type="ECO:0000256" key="15">
    <source>
        <dbReference type="ARBA" id="ARBA00023027"/>
    </source>
</evidence>
<evidence type="ECO:0000256" key="2">
    <source>
        <dbReference type="ARBA" id="ARBA00001911"/>
    </source>
</evidence>
<dbReference type="Gene3D" id="1.20.1090.10">
    <property type="entry name" value="Dehydroquinate synthase-like - alpha domain"/>
    <property type="match status" value="1"/>
</dbReference>
<comment type="pathway">
    <text evidence="6">Metabolic intermediate biosynthesis; chorismate biosynthesis; chorismate from D-erythrose 4-phosphate and phosphoenolpyruvate: step 2/7.</text>
</comment>
<dbReference type="InterPro" id="IPR016037">
    <property type="entry name" value="DHQ_synth_AroB"/>
</dbReference>
<evidence type="ECO:0000256" key="6">
    <source>
        <dbReference type="ARBA" id="ARBA00004661"/>
    </source>
</evidence>
<dbReference type="GO" id="GO:0003856">
    <property type="term" value="F:3-dehydroquinate synthase activity"/>
    <property type="evidence" value="ECO:0007669"/>
    <property type="project" value="UniProtKB-UniRule"/>
</dbReference>
<comment type="similarity">
    <text evidence="7">Belongs to the sugar phosphate cyclases superfamily. Dehydroquinate synthase family.</text>
</comment>
<evidence type="ECO:0000256" key="11">
    <source>
        <dbReference type="ARBA" id="ARBA00022605"/>
    </source>
</evidence>
<accession>A0A9D1V014</accession>
<keyword evidence="18" id="KW-0170">Cobalt</keyword>
<evidence type="ECO:0000259" key="21">
    <source>
        <dbReference type="Pfam" id="PF24621"/>
    </source>
</evidence>
<evidence type="ECO:0000256" key="7">
    <source>
        <dbReference type="ARBA" id="ARBA00005412"/>
    </source>
</evidence>
<keyword evidence="12" id="KW-0479">Metal-binding</keyword>
<dbReference type="GO" id="GO:0009423">
    <property type="term" value="P:chorismate biosynthetic process"/>
    <property type="evidence" value="ECO:0007669"/>
    <property type="project" value="UniProtKB-UniRule"/>
</dbReference>
<comment type="catalytic activity">
    <reaction evidence="1">
        <text>7-phospho-2-dehydro-3-deoxy-D-arabino-heptonate = 3-dehydroquinate + phosphate</text>
        <dbReference type="Rhea" id="RHEA:21968"/>
        <dbReference type="ChEBI" id="CHEBI:32364"/>
        <dbReference type="ChEBI" id="CHEBI:43474"/>
        <dbReference type="ChEBI" id="CHEBI:58394"/>
        <dbReference type="EC" id="4.2.3.4"/>
    </reaction>
</comment>
<comment type="cofactor">
    <cofactor evidence="2">
        <name>NAD(+)</name>
        <dbReference type="ChEBI" id="CHEBI:57540"/>
    </cofactor>
</comment>
<feature type="domain" description="3-dehydroquinate synthase N-terminal" evidence="20">
    <location>
        <begin position="54"/>
        <end position="165"/>
    </location>
</feature>
<keyword evidence="10" id="KW-0963">Cytoplasm</keyword>
<name>A0A9D1V014_9BACT</name>
<dbReference type="InterPro" id="IPR030960">
    <property type="entry name" value="DHQS/DOIS_N"/>
</dbReference>
<dbReference type="Pfam" id="PF24621">
    <property type="entry name" value="DHQS_C"/>
    <property type="match status" value="1"/>
</dbReference>
<evidence type="ECO:0000256" key="5">
    <source>
        <dbReference type="ARBA" id="ARBA00004496"/>
    </source>
</evidence>
<evidence type="ECO:0000256" key="12">
    <source>
        <dbReference type="ARBA" id="ARBA00022723"/>
    </source>
</evidence>
<dbReference type="GO" id="GO:0046872">
    <property type="term" value="F:metal ion binding"/>
    <property type="evidence" value="ECO:0007669"/>
    <property type="project" value="UniProtKB-KW"/>
</dbReference>
<dbReference type="Pfam" id="PF01761">
    <property type="entry name" value="DHQ_synthase"/>
    <property type="match status" value="1"/>
</dbReference>
<evidence type="ECO:0000256" key="3">
    <source>
        <dbReference type="ARBA" id="ARBA00001941"/>
    </source>
</evidence>
<evidence type="ECO:0000256" key="18">
    <source>
        <dbReference type="ARBA" id="ARBA00023285"/>
    </source>
</evidence>
<evidence type="ECO:0000259" key="20">
    <source>
        <dbReference type="Pfam" id="PF01761"/>
    </source>
</evidence>
<evidence type="ECO:0000256" key="17">
    <source>
        <dbReference type="ARBA" id="ARBA00023239"/>
    </source>
</evidence>